<dbReference type="Pfam" id="PF01823">
    <property type="entry name" value="MACPF"/>
    <property type="match status" value="1"/>
</dbReference>
<sequence length="822" mass="91464">MTEDEDSNSNRFKLELEVGGAVSSNNNDTDNSLNLYLEEQQQEEVQVPIAIATSLRPGTQPPKNSGCNNKNKNKNKKWIAGTVLVVIVIVLGVTIGTSNTTRSLKIKNDPTLAPPTDAPTAKCNGEHLVEVMDMEVEEGNDDNDNANATPEGIRRLIAVTDTEYLSIGCFRTQDSPDKRPLMAVTQQETVDKCNSSCRTNYFGIVDSTCYCHSDPPQDRLSIGSCQLTENPCVEDDQKMEMYFKVNADETCSQDTTSKVRNFLVEEDDVPFGFDIVTNQFRPSPFELYKSECGTNIYEVQTEISQGSQELSTSVSGIKEFAKQERTHLSQSISADASAGYDGFFFKAMAKVSASADQEQTNMFRSSGAKFAGGRVFNSVGVKRLAEVKIVDFDNKKSFVTLNSEFVEAIKSYQRSGYDRAVAREQIFNKYGMFILTRGIFGGFLQLRSTMTESSIFKQFESSEESRQCFEASVSVKASGFGFSGSVSTSGGECNEEAKDTMLNSQNAYAEQSSEQVVVGGKVNQGGNFVVEPEFSTLLTSRDKYPAGDKGIELRPLSDFLSPKALSPLNVMQYQIDEAGFLEIQTNLQKHMRDELLELEGLVGGCGECEVPYLVQSEPEPGQTNKYSCTCYDPVAKQNEAFEADDVVELFIDNGVHWLSYNTEWTQKLVGGQVLEWKETRRHANVIYLEDKNGREGATARFDFNDKTVIYCAAVNGECTVTGTIIASYKMNRFGIDARDIMGLNEGYDGEYWESDGKNQWTEFDGNGYFYWEETHRDGNSIYLKDKNGRDVYTARLDLFIAKVMLCEVGKECFSLGPITDAW</sequence>
<dbReference type="AlphaFoldDB" id="A0AAD8Y7I9"/>
<feature type="transmembrane region" description="Helical" evidence="2">
    <location>
        <begin position="78"/>
        <end position="97"/>
    </location>
</feature>
<keyword evidence="5" id="KW-1185">Reference proteome</keyword>
<gene>
    <name evidence="4" type="ORF">QTG54_008708</name>
</gene>
<dbReference type="Proteomes" id="UP001224775">
    <property type="component" value="Unassembled WGS sequence"/>
</dbReference>
<evidence type="ECO:0000256" key="1">
    <source>
        <dbReference type="SAM" id="MobiDB-lite"/>
    </source>
</evidence>
<keyword evidence="2" id="KW-0472">Membrane</keyword>
<proteinExistence type="predicted"/>
<evidence type="ECO:0000313" key="5">
    <source>
        <dbReference type="Proteomes" id="UP001224775"/>
    </source>
</evidence>
<protein>
    <recommendedName>
        <fullName evidence="3">MACPF domain-containing protein</fullName>
    </recommendedName>
</protein>
<dbReference type="EMBL" id="JATAAI010000015">
    <property type="protein sequence ID" value="KAK1740613.1"/>
    <property type="molecule type" value="Genomic_DNA"/>
</dbReference>
<feature type="region of interest" description="Disordered" evidence="1">
    <location>
        <begin position="54"/>
        <end position="73"/>
    </location>
</feature>
<organism evidence="4 5">
    <name type="scientific">Skeletonema marinoi</name>
    <dbReference type="NCBI Taxonomy" id="267567"/>
    <lineage>
        <taxon>Eukaryota</taxon>
        <taxon>Sar</taxon>
        <taxon>Stramenopiles</taxon>
        <taxon>Ochrophyta</taxon>
        <taxon>Bacillariophyta</taxon>
        <taxon>Coscinodiscophyceae</taxon>
        <taxon>Thalassiosirophycidae</taxon>
        <taxon>Thalassiosirales</taxon>
        <taxon>Skeletonemataceae</taxon>
        <taxon>Skeletonema</taxon>
        <taxon>Skeletonema marinoi-dohrnii complex</taxon>
    </lineage>
</organism>
<accession>A0AAD8Y7I9</accession>
<name>A0AAD8Y7I9_9STRA</name>
<dbReference type="InterPro" id="IPR020864">
    <property type="entry name" value="MACPF"/>
</dbReference>
<comment type="caution">
    <text evidence="4">The sequence shown here is derived from an EMBL/GenBank/DDBJ whole genome shotgun (WGS) entry which is preliminary data.</text>
</comment>
<keyword evidence="2" id="KW-1133">Transmembrane helix</keyword>
<keyword evidence="2" id="KW-0812">Transmembrane</keyword>
<evidence type="ECO:0000259" key="3">
    <source>
        <dbReference type="Pfam" id="PF01823"/>
    </source>
</evidence>
<reference evidence="4" key="1">
    <citation type="submission" date="2023-06" db="EMBL/GenBank/DDBJ databases">
        <title>Survivors Of The Sea: Transcriptome response of Skeletonema marinoi to long-term dormancy.</title>
        <authorList>
            <person name="Pinder M.I.M."/>
            <person name="Kourtchenko O."/>
            <person name="Robertson E.K."/>
            <person name="Larsson T."/>
            <person name="Maumus F."/>
            <person name="Osuna-Cruz C.M."/>
            <person name="Vancaester E."/>
            <person name="Stenow R."/>
            <person name="Vandepoele K."/>
            <person name="Ploug H."/>
            <person name="Bruchert V."/>
            <person name="Godhe A."/>
            <person name="Topel M."/>
        </authorList>
    </citation>
    <scope>NUCLEOTIDE SEQUENCE</scope>
    <source>
        <strain evidence="4">R05AC</strain>
    </source>
</reference>
<feature type="domain" description="MACPF" evidence="3">
    <location>
        <begin position="387"/>
        <end position="522"/>
    </location>
</feature>
<evidence type="ECO:0000313" key="4">
    <source>
        <dbReference type="EMBL" id="KAK1740613.1"/>
    </source>
</evidence>
<evidence type="ECO:0000256" key="2">
    <source>
        <dbReference type="SAM" id="Phobius"/>
    </source>
</evidence>